<proteinExistence type="predicted"/>
<dbReference type="PATRIC" id="fig|742738.3.peg.10"/>
<feature type="transmembrane region" description="Helical" evidence="1">
    <location>
        <begin position="49"/>
        <end position="75"/>
    </location>
</feature>
<dbReference type="SUPFAM" id="SSF81665">
    <property type="entry name" value="Calcium ATPase, transmembrane domain M"/>
    <property type="match status" value="1"/>
</dbReference>
<keyword evidence="1" id="KW-1133">Transmembrane helix</keyword>
<feature type="domain" description="Cation-transporting P-type ATPase N-terminal" evidence="2">
    <location>
        <begin position="3"/>
        <end position="77"/>
    </location>
</feature>
<dbReference type="AlphaFoldDB" id="A0A096BEM3"/>
<protein>
    <recommendedName>
        <fullName evidence="2">Cation-transporting P-type ATPase N-terminal domain-containing protein</fullName>
    </recommendedName>
</protein>
<sequence>MGVWHTYSTRQTLSELETDKSRGLSGAEAERRLARWGPNRLEEGRRQGLLLRFLGQMKDPMILVLLAAAALSLWASGGEDWLDAAIILVIVVVNACISISQEDSAEKALEALRKMSAPWPRWCGTGRFSGWRPTGWCPATSSIWRRGTWCPPTPGFWRPPPSRPMRAP</sequence>
<dbReference type="Gene3D" id="1.20.1110.10">
    <property type="entry name" value="Calcium-transporting ATPase, transmembrane domain"/>
    <property type="match status" value="1"/>
</dbReference>
<dbReference type="InterPro" id="IPR023298">
    <property type="entry name" value="ATPase_P-typ_TM_dom_sf"/>
</dbReference>
<evidence type="ECO:0000256" key="1">
    <source>
        <dbReference type="SAM" id="Phobius"/>
    </source>
</evidence>
<comment type="caution">
    <text evidence="3">The sequence shown here is derived from an EMBL/GenBank/DDBJ whole genome shotgun (WGS) entry which is preliminary data.</text>
</comment>
<dbReference type="eggNOG" id="COG0474">
    <property type="taxonomic scope" value="Bacteria"/>
</dbReference>
<evidence type="ECO:0000313" key="3">
    <source>
        <dbReference type="EMBL" id="KGF57595.1"/>
    </source>
</evidence>
<dbReference type="RefSeq" id="WP_341349215.1">
    <property type="nucleotide sequence ID" value="NZ_KN174161.1"/>
</dbReference>
<keyword evidence="1" id="KW-0812">Transmembrane</keyword>
<name>A0A096BEM3_FLAPL</name>
<reference evidence="3 4" key="1">
    <citation type="submission" date="2011-08" db="EMBL/GenBank/DDBJ databases">
        <title>The Genome Sequence of Clostridium orbiscindens 1_3_50AFAA.</title>
        <authorList>
            <consortium name="The Broad Institute Genome Sequencing Platform"/>
            <person name="Earl A."/>
            <person name="Ward D."/>
            <person name="Feldgarden M."/>
            <person name="Gevers D."/>
            <person name="Daigneault M."/>
            <person name="Strauss J."/>
            <person name="Allen-Vercoe E."/>
            <person name="Young S.K."/>
            <person name="Zeng Q."/>
            <person name="Gargeya S."/>
            <person name="Fitzgerald M."/>
            <person name="Haas B."/>
            <person name="Abouelleil A."/>
            <person name="Alvarado L."/>
            <person name="Arachchi H.M."/>
            <person name="Berlin A."/>
            <person name="Brown A."/>
            <person name="Chapman S.B."/>
            <person name="Chen Z."/>
            <person name="Dunbar C."/>
            <person name="Freedman E."/>
            <person name="Gearin G."/>
            <person name="Gellesch M."/>
            <person name="Goldberg J."/>
            <person name="Griggs A."/>
            <person name="Gujja S."/>
            <person name="Heiman D."/>
            <person name="Howarth C."/>
            <person name="Larson L."/>
            <person name="Lui A."/>
            <person name="MacDonald P.J.P."/>
            <person name="Montmayeur A."/>
            <person name="Murphy C."/>
            <person name="Neiman D."/>
            <person name="Pearson M."/>
            <person name="Priest M."/>
            <person name="Roberts A."/>
            <person name="Saif S."/>
            <person name="Shea T."/>
            <person name="Shenoy N."/>
            <person name="Sisk P."/>
            <person name="Stolte C."/>
            <person name="Sykes S."/>
            <person name="Wortman J."/>
            <person name="Nusbaum C."/>
            <person name="Birren B."/>
        </authorList>
    </citation>
    <scope>NUCLEOTIDE SEQUENCE [LARGE SCALE GENOMIC DNA]</scope>
    <source>
        <strain evidence="3 4">1_3_50AFAA</strain>
    </source>
</reference>
<accession>A0A096BEM3</accession>
<evidence type="ECO:0000313" key="4">
    <source>
        <dbReference type="Proteomes" id="UP000029585"/>
    </source>
</evidence>
<dbReference type="Pfam" id="PF00690">
    <property type="entry name" value="Cation_ATPase_N"/>
    <property type="match status" value="1"/>
</dbReference>
<evidence type="ECO:0000259" key="2">
    <source>
        <dbReference type="SMART" id="SM00831"/>
    </source>
</evidence>
<dbReference type="PANTHER" id="PTHR42861">
    <property type="entry name" value="CALCIUM-TRANSPORTING ATPASE"/>
    <property type="match status" value="1"/>
</dbReference>
<dbReference type="SMART" id="SM00831">
    <property type="entry name" value="Cation_ATPase_N"/>
    <property type="match status" value="1"/>
</dbReference>
<organism evidence="3 4">
    <name type="scientific">Flavonifractor plautii 1_3_50AFAA</name>
    <dbReference type="NCBI Taxonomy" id="742738"/>
    <lineage>
        <taxon>Bacteria</taxon>
        <taxon>Bacillati</taxon>
        <taxon>Bacillota</taxon>
        <taxon>Clostridia</taxon>
        <taxon>Eubacteriales</taxon>
        <taxon>Oscillospiraceae</taxon>
        <taxon>Flavonifractor</taxon>
    </lineage>
</organism>
<keyword evidence="1" id="KW-0472">Membrane</keyword>
<dbReference type="InterPro" id="IPR004014">
    <property type="entry name" value="ATPase_P-typ_cation-transptr_N"/>
</dbReference>
<dbReference type="EMBL" id="ADLO01000001">
    <property type="protein sequence ID" value="KGF57595.1"/>
    <property type="molecule type" value="Genomic_DNA"/>
</dbReference>
<gene>
    <name evidence="3" type="ORF">HMPREF9460_00010</name>
</gene>
<dbReference type="HOGENOM" id="CLU_1583661_0_0_9"/>
<dbReference type="Gene3D" id="2.70.150.10">
    <property type="entry name" value="Calcium-transporting ATPase, cytoplasmic transduction domain A"/>
    <property type="match status" value="1"/>
</dbReference>
<dbReference type="Proteomes" id="UP000029585">
    <property type="component" value="Unassembled WGS sequence"/>
</dbReference>
<keyword evidence="4" id="KW-1185">Reference proteome</keyword>
<feature type="transmembrane region" description="Helical" evidence="1">
    <location>
        <begin position="81"/>
        <end position="99"/>
    </location>
</feature>